<dbReference type="RefSeq" id="WP_348535578.1">
    <property type="nucleotide sequence ID" value="NZ_BSOH01000023.1"/>
</dbReference>
<feature type="domain" description="3-keto-alpha-glucoside-1,2-lyase/3-keto-2-hydroxy-glucal hydratase" evidence="1">
    <location>
        <begin position="18"/>
        <end position="192"/>
    </location>
</feature>
<evidence type="ECO:0000313" key="2">
    <source>
        <dbReference type="EMBL" id="GLR18997.1"/>
    </source>
</evidence>
<protein>
    <recommendedName>
        <fullName evidence="1">3-keto-alpha-glucoside-1,2-lyase/3-keto-2-hydroxy-glucal hydratase domain-containing protein</fullName>
    </recommendedName>
</protein>
<sequence>MLAACNTKKPISGKMMDATSLFNGKNLDGWIIYGTEKWFVKDGELVCESGPDKAYGYLGTEGKYKDFELSVDFLQEANGNSGVFIRSSVDGTKVSGWQAEVAPPGNSTGGIYESYGRGWLIKPDPALDSALKMGEWNTMKIRAVGDKLTTWLNGTEMISIEDEKIGAATGQVALQIHDGGGIRVRWKNIYIKEL</sequence>
<reference evidence="2" key="2">
    <citation type="submission" date="2023-01" db="EMBL/GenBank/DDBJ databases">
        <title>Draft genome sequence of Portibacter lacus strain NBRC 108769.</title>
        <authorList>
            <person name="Sun Q."/>
            <person name="Mori K."/>
        </authorList>
    </citation>
    <scope>NUCLEOTIDE SEQUENCE</scope>
    <source>
        <strain evidence="2">NBRC 108769</strain>
    </source>
</reference>
<comment type="caution">
    <text evidence="2">The sequence shown here is derived from an EMBL/GenBank/DDBJ whole genome shotgun (WGS) entry which is preliminary data.</text>
</comment>
<reference evidence="2" key="1">
    <citation type="journal article" date="2014" name="Int. J. Syst. Evol. Microbiol.">
        <title>Complete genome sequence of Corynebacterium casei LMG S-19264T (=DSM 44701T), isolated from a smear-ripened cheese.</title>
        <authorList>
            <consortium name="US DOE Joint Genome Institute (JGI-PGF)"/>
            <person name="Walter F."/>
            <person name="Albersmeier A."/>
            <person name="Kalinowski J."/>
            <person name="Ruckert C."/>
        </authorList>
    </citation>
    <scope>NUCLEOTIDE SEQUENCE</scope>
    <source>
        <strain evidence="2">NBRC 108769</strain>
    </source>
</reference>
<dbReference type="Pfam" id="PF06439">
    <property type="entry name" value="3keto-disac_hyd"/>
    <property type="match status" value="1"/>
</dbReference>
<dbReference type="InterPro" id="IPR010496">
    <property type="entry name" value="AL/BT2_dom"/>
</dbReference>
<dbReference type="Gene3D" id="2.60.120.560">
    <property type="entry name" value="Exo-inulinase, domain 1"/>
    <property type="match status" value="1"/>
</dbReference>
<evidence type="ECO:0000259" key="1">
    <source>
        <dbReference type="Pfam" id="PF06439"/>
    </source>
</evidence>
<keyword evidence="3" id="KW-1185">Reference proteome</keyword>
<proteinExistence type="predicted"/>
<name>A0AA37SS96_9BACT</name>
<gene>
    <name evidence="2" type="ORF">GCM10007940_36130</name>
</gene>
<dbReference type="AlphaFoldDB" id="A0AA37SS96"/>
<dbReference type="Proteomes" id="UP001156666">
    <property type="component" value="Unassembled WGS sequence"/>
</dbReference>
<evidence type="ECO:0000313" key="3">
    <source>
        <dbReference type="Proteomes" id="UP001156666"/>
    </source>
</evidence>
<accession>A0AA37SS96</accession>
<dbReference type="GO" id="GO:0016787">
    <property type="term" value="F:hydrolase activity"/>
    <property type="evidence" value="ECO:0007669"/>
    <property type="project" value="InterPro"/>
</dbReference>
<dbReference type="EMBL" id="BSOH01000023">
    <property type="protein sequence ID" value="GLR18997.1"/>
    <property type="molecule type" value="Genomic_DNA"/>
</dbReference>
<organism evidence="2 3">
    <name type="scientific">Portibacter lacus</name>
    <dbReference type="NCBI Taxonomy" id="1099794"/>
    <lineage>
        <taxon>Bacteria</taxon>
        <taxon>Pseudomonadati</taxon>
        <taxon>Bacteroidota</taxon>
        <taxon>Saprospiria</taxon>
        <taxon>Saprospirales</taxon>
        <taxon>Haliscomenobacteraceae</taxon>
        <taxon>Portibacter</taxon>
    </lineage>
</organism>